<dbReference type="PANTHER" id="PTHR47959:SF1">
    <property type="entry name" value="ATP-DEPENDENT RNA HELICASE DBPA"/>
    <property type="match status" value="1"/>
</dbReference>
<evidence type="ECO:0000256" key="1">
    <source>
        <dbReference type="ARBA" id="ARBA00012552"/>
    </source>
</evidence>
<dbReference type="Gene3D" id="3.40.50.300">
    <property type="entry name" value="P-loop containing nucleotide triphosphate hydrolases"/>
    <property type="match status" value="2"/>
</dbReference>
<dbReference type="InterPro" id="IPR001650">
    <property type="entry name" value="Helicase_C-like"/>
</dbReference>
<feature type="domain" description="DEAD-box RNA helicase Q" evidence="11">
    <location>
        <begin position="111"/>
        <end position="139"/>
    </location>
</feature>
<dbReference type="SMART" id="SM00490">
    <property type="entry name" value="HELICc"/>
    <property type="match status" value="1"/>
</dbReference>
<feature type="region of interest" description="Disordered" evidence="8">
    <location>
        <begin position="185"/>
        <end position="225"/>
    </location>
</feature>
<dbReference type="EMBL" id="OX597821">
    <property type="protein sequence ID" value="CAI9727359.1"/>
    <property type="molecule type" value="Genomic_DNA"/>
</dbReference>
<dbReference type="InterPro" id="IPR050079">
    <property type="entry name" value="DEAD_box_RNA_helicase"/>
</dbReference>
<dbReference type="GO" id="GO:0005524">
    <property type="term" value="F:ATP binding"/>
    <property type="evidence" value="ECO:0007669"/>
    <property type="project" value="UniProtKB-KW"/>
</dbReference>
<organism evidence="12 13">
    <name type="scientific">Octopus vulgaris</name>
    <name type="common">Common octopus</name>
    <dbReference type="NCBI Taxonomy" id="6645"/>
    <lineage>
        <taxon>Eukaryota</taxon>
        <taxon>Metazoa</taxon>
        <taxon>Spiralia</taxon>
        <taxon>Lophotrochozoa</taxon>
        <taxon>Mollusca</taxon>
        <taxon>Cephalopoda</taxon>
        <taxon>Coleoidea</taxon>
        <taxon>Octopodiformes</taxon>
        <taxon>Octopoda</taxon>
        <taxon>Incirrata</taxon>
        <taxon>Octopodidae</taxon>
        <taxon>Octopus</taxon>
    </lineage>
</organism>
<evidence type="ECO:0000313" key="13">
    <source>
        <dbReference type="Proteomes" id="UP001162480"/>
    </source>
</evidence>
<feature type="compositionally biased region" description="Basic residues" evidence="8">
    <location>
        <begin position="64"/>
        <end position="74"/>
    </location>
</feature>
<evidence type="ECO:0000256" key="3">
    <source>
        <dbReference type="ARBA" id="ARBA00022801"/>
    </source>
</evidence>
<dbReference type="GO" id="GO:0005829">
    <property type="term" value="C:cytosol"/>
    <property type="evidence" value="ECO:0007669"/>
    <property type="project" value="TreeGrafter"/>
</dbReference>
<dbReference type="CDD" id="cd17946">
    <property type="entry name" value="DEADc_DDX24"/>
    <property type="match status" value="1"/>
</dbReference>
<dbReference type="GO" id="GO:0016787">
    <property type="term" value="F:hydrolase activity"/>
    <property type="evidence" value="ECO:0007669"/>
    <property type="project" value="UniProtKB-KW"/>
</dbReference>
<dbReference type="SMART" id="SM00487">
    <property type="entry name" value="DEXDc"/>
    <property type="match status" value="1"/>
</dbReference>
<evidence type="ECO:0000256" key="8">
    <source>
        <dbReference type="SAM" id="MobiDB-lite"/>
    </source>
</evidence>
<dbReference type="PANTHER" id="PTHR47959">
    <property type="entry name" value="ATP-DEPENDENT RNA HELICASE RHLE-RELATED"/>
    <property type="match status" value="1"/>
</dbReference>
<accession>A0AA36B4C8</accession>
<keyword evidence="3 7" id="KW-0378">Hydrolase</keyword>
<keyword evidence="4 7" id="KW-0347">Helicase</keyword>
<evidence type="ECO:0000313" key="12">
    <source>
        <dbReference type="EMBL" id="CAI9727359.1"/>
    </source>
</evidence>
<sequence length="783" mass="90120">MASKSESDWKPIEIDPQFFSDKEFRNLVCIEEVTDYKIVNGQIILGSESIEQAPKRKLTQNSSQKKKRKRAKLRKNADVSEKKLLSDKNSTEPSKTKGQAHSTTASLPDMGAWAHLPVPEPVLQAIAEQGFTQPTPIQNECLIPAIEYKQDIVGAAATGSGKTLAFGIPILYNIMEDEKIKASKSKKLETDNENNESSLAPENEDEGKSNDENETLKKDNDNQNVEINVMATDRELLEDEVDDEDGVFKNFEDSQISDEDGLKALILTPTRELAVQVKNHLVAVAKYTKIKVVAIIGGMSEQRQERILKRRPHIIVATPGRLWELYNKRNPYILTVKSIQYLVIDEADRMVEKGHFEELQKLLSILRHFTKMTQKRRQTFLFSATLTLAHMGPQRKLSKKFQANLLTTEGKIRMMMYKMGLKKGAKMVDLTEKTRTAEKLSEAKVLCEREKKHPGRTLVFCNSKDSIRRLVSIFTLLECHPLPLHSDMHQKQRLRNLERFSSSPNALLLATDIAARGLDIPKIDHVIHFQVPHTMENYIHRSGRTARASEEGLTVLLISPEEQKGYRKILFSLDRTKDFDQFPVDNSYIPAINVRMQLALKIDSEEHRFDKKKHENNWFRKTAEEMDIELDEDNLYDLGDSRDQANLRHKIASMKMQLQTMLKTKLVSKKLVTKYPTKMGKLRDPMEISNSSSSAISELQNQRLLMKDKKKQKKKIVIKDVNELKKNNLIEKKRQKAMRRKKRKELLMKQFNYLAFQLTNKDFARIMSCNQYYSPPLRIVLFA</sequence>
<feature type="short sequence motif" description="Q motif" evidence="6">
    <location>
        <begin position="111"/>
        <end position="139"/>
    </location>
</feature>
<dbReference type="InterPro" id="IPR027417">
    <property type="entry name" value="P-loop_NTPase"/>
</dbReference>
<dbReference type="GO" id="GO:0003676">
    <property type="term" value="F:nucleic acid binding"/>
    <property type="evidence" value="ECO:0007669"/>
    <property type="project" value="InterPro"/>
</dbReference>
<evidence type="ECO:0000259" key="11">
    <source>
        <dbReference type="PROSITE" id="PS51195"/>
    </source>
</evidence>
<evidence type="ECO:0000256" key="2">
    <source>
        <dbReference type="ARBA" id="ARBA00022741"/>
    </source>
</evidence>
<feature type="domain" description="Helicase C-terminal" evidence="10">
    <location>
        <begin position="439"/>
        <end position="590"/>
    </location>
</feature>
<evidence type="ECO:0000256" key="7">
    <source>
        <dbReference type="RuleBase" id="RU000492"/>
    </source>
</evidence>
<evidence type="ECO:0000256" key="6">
    <source>
        <dbReference type="PROSITE-ProRule" id="PRU00552"/>
    </source>
</evidence>
<dbReference type="SUPFAM" id="SSF52540">
    <property type="entry name" value="P-loop containing nucleoside triphosphate hydrolases"/>
    <property type="match status" value="2"/>
</dbReference>
<feature type="compositionally biased region" description="Basic and acidic residues" evidence="8">
    <location>
        <begin position="75"/>
        <end position="90"/>
    </location>
</feature>
<dbReference type="PROSITE" id="PS51192">
    <property type="entry name" value="HELICASE_ATP_BIND_1"/>
    <property type="match status" value="1"/>
</dbReference>
<dbReference type="InterPro" id="IPR014014">
    <property type="entry name" value="RNA_helicase_DEAD_Q_motif"/>
</dbReference>
<keyword evidence="2 7" id="KW-0547">Nucleotide-binding</keyword>
<dbReference type="AlphaFoldDB" id="A0AA36B4C8"/>
<dbReference type="Pfam" id="PF00270">
    <property type="entry name" value="DEAD"/>
    <property type="match status" value="1"/>
</dbReference>
<gene>
    <name evidence="12" type="ORF">OCTVUL_1B015360</name>
</gene>
<dbReference type="CDD" id="cd18787">
    <property type="entry name" value="SF2_C_DEAD"/>
    <property type="match status" value="1"/>
</dbReference>
<dbReference type="InterPro" id="IPR011545">
    <property type="entry name" value="DEAD/DEAH_box_helicase_dom"/>
</dbReference>
<dbReference type="GO" id="GO:0003724">
    <property type="term" value="F:RNA helicase activity"/>
    <property type="evidence" value="ECO:0007669"/>
    <property type="project" value="UniProtKB-EC"/>
</dbReference>
<dbReference type="InterPro" id="IPR000629">
    <property type="entry name" value="RNA-helicase_DEAD-box_CS"/>
</dbReference>
<dbReference type="Pfam" id="PF00271">
    <property type="entry name" value="Helicase_C"/>
    <property type="match status" value="1"/>
</dbReference>
<dbReference type="EC" id="3.6.4.13" evidence="1"/>
<evidence type="ECO:0000256" key="4">
    <source>
        <dbReference type="ARBA" id="ARBA00022806"/>
    </source>
</evidence>
<keyword evidence="13" id="KW-1185">Reference proteome</keyword>
<protein>
    <recommendedName>
        <fullName evidence="1">RNA helicase</fullName>
        <ecNumber evidence="1">3.6.4.13</ecNumber>
    </recommendedName>
</protein>
<reference evidence="12" key="1">
    <citation type="submission" date="2023-08" db="EMBL/GenBank/DDBJ databases">
        <authorList>
            <person name="Alioto T."/>
            <person name="Alioto T."/>
            <person name="Gomez Garrido J."/>
        </authorList>
    </citation>
    <scope>NUCLEOTIDE SEQUENCE</scope>
</reference>
<evidence type="ECO:0000256" key="5">
    <source>
        <dbReference type="ARBA" id="ARBA00022840"/>
    </source>
</evidence>
<evidence type="ECO:0000259" key="9">
    <source>
        <dbReference type="PROSITE" id="PS51192"/>
    </source>
</evidence>
<dbReference type="PROSITE" id="PS51194">
    <property type="entry name" value="HELICASE_CTER"/>
    <property type="match status" value="1"/>
</dbReference>
<feature type="region of interest" description="Disordered" evidence="8">
    <location>
        <begin position="50"/>
        <end position="105"/>
    </location>
</feature>
<name>A0AA36B4C8_OCTVU</name>
<keyword evidence="5 7" id="KW-0067">ATP-binding</keyword>
<proteinExistence type="inferred from homology"/>
<dbReference type="PROSITE" id="PS00039">
    <property type="entry name" value="DEAD_ATP_HELICASE"/>
    <property type="match status" value="1"/>
</dbReference>
<dbReference type="PROSITE" id="PS51195">
    <property type="entry name" value="Q_MOTIF"/>
    <property type="match status" value="1"/>
</dbReference>
<feature type="compositionally biased region" description="Basic and acidic residues" evidence="8">
    <location>
        <begin position="206"/>
        <end position="221"/>
    </location>
</feature>
<dbReference type="Proteomes" id="UP001162480">
    <property type="component" value="Chromosome 8"/>
</dbReference>
<feature type="domain" description="Helicase ATP-binding" evidence="9">
    <location>
        <begin position="143"/>
        <end position="404"/>
    </location>
</feature>
<dbReference type="InterPro" id="IPR014001">
    <property type="entry name" value="Helicase_ATP-bd"/>
</dbReference>
<feature type="compositionally biased region" description="Polar residues" evidence="8">
    <location>
        <begin position="91"/>
        <end position="105"/>
    </location>
</feature>
<evidence type="ECO:0000259" key="10">
    <source>
        <dbReference type="PROSITE" id="PS51194"/>
    </source>
</evidence>
<comment type="similarity">
    <text evidence="7">Belongs to the DEAD box helicase family.</text>
</comment>